<proteinExistence type="predicted"/>
<evidence type="ECO:0000313" key="2">
    <source>
        <dbReference type="Proteomes" id="UP000054549"/>
    </source>
</evidence>
<reference evidence="1 2" key="1">
    <citation type="submission" date="2014-04" db="EMBL/GenBank/DDBJ databases">
        <title>Evolutionary Origins and Diversification of the Mycorrhizal Mutualists.</title>
        <authorList>
            <consortium name="DOE Joint Genome Institute"/>
            <consortium name="Mycorrhizal Genomics Consortium"/>
            <person name="Kohler A."/>
            <person name="Kuo A."/>
            <person name="Nagy L.G."/>
            <person name="Floudas D."/>
            <person name="Copeland A."/>
            <person name="Barry K.W."/>
            <person name="Cichocki N."/>
            <person name="Veneault-Fourrey C."/>
            <person name="LaButti K."/>
            <person name="Lindquist E.A."/>
            <person name="Lipzen A."/>
            <person name="Lundell T."/>
            <person name="Morin E."/>
            <person name="Murat C."/>
            <person name="Riley R."/>
            <person name="Ohm R."/>
            <person name="Sun H."/>
            <person name="Tunlid A."/>
            <person name="Henrissat B."/>
            <person name="Grigoriev I.V."/>
            <person name="Hibbett D.S."/>
            <person name="Martin F."/>
        </authorList>
    </citation>
    <scope>NUCLEOTIDE SEQUENCE [LARGE SCALE GENOMIC DNA]</scope>
    <source>
        <strain evidence="1 2">Koide BX008</strain>
    </source>
</reference>
<gene>
    <name evidence="1" type="ORF">M378DRAFT_761324</name>
</gene>
<organism evidence="1 2">
    <name type="scientific">Amanita muscaria (strain Koide BX008)</name>
    <dbReference type="NCBI Taxonomy" id="946122"/>
    <lineage>
        <taxon>Eukaryota</taxon>
        <taxon>Fungi</taxon>
        <taxon>Dikarya</taxon>
        <taxon>Basidiomycota</taxon>
        <taxon>Agaricomycotina</taxon>
        <taxon>Agaricomycetes</taxon>
        <taxon>Agaricomycetidae</taxon>
        <taxon>Agaricales</taxon>
        <taxon>Pluteineae</taxon>
        <taxon>Amanitaceae</taxon>
        <taxon>Amanita</taxon>
    </lineage>
</organism>
<accession>A0A0C2T7F4</accession>
<dbReference type="InParanoid" id="A0A0C2T7F4"/>
<dbReference type="EMBL" id="KN818270">
    <property type="protein sequence ID" value="KIL62504.1"/>
    <property type="molecule type" value="Genomic_DNA"/>
</dbReference>
<dbReference type="AlphaFoldDB" id="A0A0C2T7F4"/>
<evidence type="ECO:0000313" key="1">
    <source>
        <dbReference type="EMBL" id="KIL62504.1"/>
    </source>
</evidence>
<name>A0A0C2T7F4_AMAMK</name>
<dbReference type="HOGENOM" id="CLU_3031893_0_0_1"/>
<sequence>MHDVLAGMYGTFMDSVGDLVVTKNIHVSICISPCYARQSMFQRTRAKLRHWCGEF</sequence>
<protein>
    <submittedName>
        <fullName evidence="1">Uncharacterized protein</fullName>
    </submittedName>
</protein>
<keyword evidence="2" id="KW-1185">Reference proteome</keyword>
<dbReference type="Proteomes" id="UP000054549">
    <property type="component" value="Unassembled WGS sequence"/>
</dbReference>